<accession>A0AAW1NVH3</accession>
<evidence type="ECO:0000259" key="3">
    <source>
        <dbReference type="SMART" id="SM00849"/>
    </source>
</evidence>
<dbReference type="Proteomes" id="UP001465755">
    <property type="component" value="Unassembled WGS sequence"/>
</dbReference>
<keyword evidence="5" id="KW-1185">Reference proteome</keyword>
<name>A0AAW1NVH3_9CHLO</name>
<dbReference type="PANTHER" id="PTHR46018:SF2">
    <property type="entry name" value="ZINC PHOSPHODIESTERASE ELAC PROTEIN 1"/>
    <property type="match status" value="1"/>
</dbReference>
<dbReference type="EMBL" id="JALJOQ010000107">
    <property type="protein sequence ID" value="KAK9797405.1"/>
    <property type="molecule type" value="Genomic_DNA"/>
</dbReference>
<comment type="caution">
    <text evidence="4">The sequence shown here is derived from an EMBL/GenBank/DDBJ whole genome shotgun (WGS) entry which is preliminary data.</text>
</comment>
<reference evidence="4 5" key="1">
    <citation type="journal article" date="2024" name="Nat. Commun.">
        <title>Phylogenomics reveals the evolutionary origins of lichenization in chlorophyte algae.</title>
        <authorList>
            <person name="Puginier C."/>
            <person name="Libourel C."/>
            <person name="Otte J."/>
            <person name="Skaloud P."/>
            <person name="Haon M."/>
            <person name="Grisel S."/>
            <person name="Petersen M."/>
            <person name="Berrin J.G."/>
            <person name="Delaux P.M."/>
            <person name="Dal Grande F."/>
            <person name="Keller J."/>
        </authorList>
    </citation>
    <scope>NUCLEOTIDE SEQUENCE [LARGE SCALE GENOMIC DNA]</scope>
    <source>
        <strain evidence="4 5">SAG 2036</strain>
    </source>
</reference>
<dbReference type="AlphaFoldDB" id="A0AAW1NVH3"/>
<organism evidence="4 5">
    <name type="scientific">Symbiochloris irregularis</name>
    <dbReference type="NCBI Taxonomy" id="706552"/>
    <lineage>
        <taxon>Eukaryota</taxon>
        <taxon>Viridiplantae</taxon>
        <taxon>Chlorophyta</taxon>
        <taxon>core chlorophytes</taxon>
        <taxon>Trebouxiophyceae</taxon>
        <taxon>Trebouxiales</taxon>
        <taxon>Trebouxiaceae</taxon>
        <taxon>Symbiochloris</taxon>
    </lineage>
</organism>
<evidence type="ECO:0000256" key="1">
    <source>
        <dbReference type="ARBA" id="ARBA00022801"/>
    </source>
</evidence>
<dbReference type="PANTHER" id="PTHR46018">
    <property type="entry name" value="ZINC PHOSPHODIESTERASE ELAC PROTEIN 1"/>
    <property type="match status" value="1"/>
</dbReference>
<dbReference type="InterPro" id="IPR036866">
    <property type="entry name" value="RibonucZ/Hydroxyglut_hydro"/>
</dbReference>
<feature type="domain" description="Metallo-beta-lactamase" evidence="3">
    <location>
        <begin position="62"/>
        <end position="269"/>
    </location>
</feature>
<dbReference type="GO" id="GO:0042781">
    <property type="term" value="F:3'-tRNA processing endoribonuclease activity"/>
    <property type="evidence" value="ECO:0007669"/>
    <property type="project" value="TreeGrafter"/>
</dbReference>
<evidence type="ECO:0000313" key="4">
    <source>
        <dbReference type="EMBL" id="KAK9797405.1"/>
    </source>
</evidence>
<dbReference type="CDD" id="cd07719">
    <property type="entry name" value="arylsulfatase_AtsA-like_MBL-fold"/>
    <property type="match status" value="1"/>
</dbReference>
<keyword evidence="2" id="KW-0732">Signal</keyword>
<feature type="chain" id="PRO_5043788713" description="Metallo-beta-lactamase domain-containing protein" evidence="2">
    <location>
        <begin position="20"/>
        <end position="390"/>
    </location>
</feature>
<gene>
    <name evidence="4" type="ORF">WJX73_006256</name>
</gene>
<feature type="signal peptide" evidence="2">
    <location>
        <begin position="1"/>
        <end position="19"/>
    </location>
</feature>
<keyword evidence="1" id="KW-0378">Hydrolase</keyword>
<dbReference type="SMART" id="SM00849">
    <property type="entry name" value="Lactamase_B"/>
    <property type="match status" value="1"/>
</dbReference>
<protein>
    <recommendedName>
        <fullName evidence="3">Metallo-beta-lactamase domain-containing protein</fullName>
    </recommendedName>
</protein>
<dbReference type="InterPro" id="IPR044094">
    <property type="entry name" value="AtsA-like_MBL-fold"/>
</dbReference>
<dbReference type="InterPro" id="IPR001279">
    <property type="entry name" value="Metallo-B-lactamas"/>
</dbReference>
<evidence type="ECO:0000256" key="2">
    <source>
        <dbReference type="SAM" id="SignalP"/>
    </source>
</evidence>
<sequence length="390" mass="42151">MMYSVVIIAVLSSLATSNAQQSAQATTVDPNYILPGFTAAPNDTIRIIALGTGTPNTLPKQVATSYLIQLGSQRNILFDVGTGSITNLYATGINMSTIDLVFLSHLHSDHVTDLGPLYALANGRTRPLTIYGPSGSAPQYGTAALVSGLKQFLAWDQQARNLVSEFPAGYQGNQVVAHEFNYTGVDQLIYDQDGIQVYSNPAFHYDTPGPVSIRLEWNNLTVTYSGDTIPLDTFVDFAKGSDVVIHESVGPIYNLSLESKATRNILTNHTSQAEVGAVFQAVQPRLAIATHLRITPYTITPILESIRSQYPSGPLALALDNSVWDITSKSIVQRQFVPLLEKAGYEFTGHPRTYDLYTSAVSTFQPRPNVVTGDLTVFEVPNAPPVSAAG</sequence>
<dbReference type="Gene3D" id="3.60.15.10">
    <property type="entry name" value="Ribonuclease Z/Hydroxyacylglutathione hydrolase-like"/>
    <property type="match status" value="1"/>
</dbReference>
<evidence type="ECO:0000313" key="5">
    <source>
        <dbReference type="Proteomes" id="UP001465755"/>
    </source>
</evidence>
<proteinExistence type="predicted"/>
<dbReference type="SUPFAM" id="SSF56281">
    <property type="entry name" value="Metallo-hydrolase/oxidoreductase"/>
    <property type="match status" value="1"/>
</dbReference>
<dbReference type="Pfam" id="PF00753">
    <property type="entry name" value="Lactamase_B"/>
    <property type="match status" value="1"/>
</dbReference>